<proteinExistence type="predicted"/>
<gene>
    <name evidence="1" type="ORF">F945_01888</name>
</gene>
<organism evidence="1 2">
    <name type="scientific">Acinetobacter rudis CIP 110305</name>
    <dbReference type="NCBI Taxonomy" id="421052"/>
    <lineage>
        <taxon>Bacteria</taxon>
        <taxon>Pseudomonadati</taxon>
        <taxon>Pseudomonadota</taxon>
        <taxon>Gammaproteobacteria</taxon>
        <taxon>Moraxellales</taxon>
        <taxon>Moraxellaceae</taxon>
        <taxon>Acinetobacter</taxon>
    </lineage>
</organism>
<protein>
    <submittedName>
        <fullName evidence="1">Uncharacterized protein</fullName>
    </submittedName>
</protein>
<dbReference type="Proteomes" id="UP000014568">
    <property type="component" value="Unassembled WGS sequence"/>
</dbReference>
<evidence type="ECO:0000313" key="2">
    <source>
        <dbReference type="Proteomes" id="UP000014568"/>
    </source>
</evidence>
<dbReference type="STRING" id="632955.GCA_000829675_03260"/>
<dbReference type="AlphaFoldDB" id="S3NHD7"/>
<evidence type="ECO:0000313" key="1">
    <source>
        <dbReference type="EMBL" id="EPF73729.1"/>
    </source>
</evidence>
<dbReference type="EMBL" id="ATGI01000023">
    <property type="protein sequence ID" value="EPF73729.1"/>
    <property type="molecule type" value="Genomic_DNA"/>
</dbReference>
<accession>S3NHD7</accession>
<reference evidence="1 2" key="1">
    <citation type="submission" date="2013-06" db="EMBL/GenBank/DDBJ databases">
        <title>The Genome Sequence of Acinetobacter rudis CIP 110305.</title>
        <authorList>
            <consortium name="The Broad Institute Genome Sequencing Platform"/>
            <consortium name="The Broad Institute Genome Sequencing Center for Infectious Disease"/>
            <person name="Cerqueira G."/>
            <person name="Feldgarden M."/>
            <person name="Courvalin P."/>
            <person name="Perichon B."/>
            <person name="Grillot-Courvalin C."/>
            <person name="Clermont D."/>
            <person name="Rocha E."/>
            <person name="Yoon E.-J."/>
            <person name="Nemec A."/>
            <person name="Young S.K."/>
            <person name="Zeng Q."/>
            <person name="Gargeya S."/>
            <person name="Fitzgerald M."/>
            <person name="Abouelleil A."/>
            <person name="Alvarado L."/>
            <person name="Berlin A.M."/>
            <person name="Chapman S.B."/>
            <person name="Dewar J."/>
            <person name="Goldberg J."/>
            <person name="Griggs A."/>
            <person name="Gujja S."/>
            <person name="Hansen M."/>
            <person name="Howarth C."/>
            <person name="Imamovic A."/>
            <person name="Larimer J."/>
            <person name="McCowan C."/>
            <person name="Murphy C."/>
            <person name="Pearson M."/>
            <person name="Priest M."/>
            <person name="Roberts A."/>
            <person name="Saif S."/>
            <person name="Shea T."/>
            <person name="Sykes S."/>
            <person name="Wortman J."/>
            <person name="Nusbaum C."/>
            <person name="Birren B."/>
        </authorList>
    </citation>
    <scope>NUCLEOTIDE SEQUENCE [LARGE SCALE GENOMIC DNA]</scope>
    <source>
        <strain evidence="1 2">CIP 110305</strain>
    </source>
</reference>
<dbReference type="HOGENOM" id="CLU_1933481_0_0_6"/>
<keyword evidence="2" id="KW-1185">Reference proteome</keyword>
<name>S3NHD7_9GAMM</name>
<sequence length="130" mass="15129">MDRQLKIMGLVDSNYKVTDEAEYIKFWRNVSKETVKNLPIHLSDESRIVMMGISPDLYFMTMELDVEEDTLEIEQRYLNASKSNFCKSNYGKSKVIRANGGMTVAIMVVNKYYENILDYRFSSLECPISE</sequence>
<comment type="caution">
    <text evidence="1">The sequence shown here is derived from an EMBL/GenBank/DDBJ whole genome shotgun (WGS) entry which is preliminary data.</text>
</comment>